<dbReference type="Proteomes" id="UP001271792">
    <property type="component" value="Unassembled WGS sequence"/>
</dbReference>
<keyword evidence="1 4" id="KW-0808">Transferase</keyword>
<protein>
    <submittedName>
        <fullName evidence="4">GNAT family N-acetyltransferase</fullName>
        <ecNumber evidence="4">2.3.1.-</ecNumber>
    </submittedName>
</protein>
<dbReference type="RefSeq" id="WP_319987774.1">
    <property type="nucleotide sequence ID" value="NZ_JAXAVV010000018.1"/>
</dbReference>
<organism evidence="4 5">
    <name type="scientific">Lentzea kristufekii</name>
    <dbReference type="NCBI Taxonomy" id="3095430"/>
    <lineage>
        <taxon>Bacteria</taxon>
        <taxon>Bacillati</taxon>
        <taxon>Actinomycetota</taxon>
        <taxon>Actinomycetes</taxon>
        <taxon>Pseudonocardiales</taxon>
        <taxon>Pseudonocardiaceae</taxon>
        <taxon>Lentzea</taxon>
    </lineage>
</organism>
<dbReference type="PANTHER" id="PTHR43072:SF23">
    <property type="entry name" value="UPF0039 PROTEIN C11D3.02C"/>
    <property type="match status" value="1"/>
</dbReference>
<reference evidence="4 5" key="2">
    <citation type="submission" date="2023-11" db="EMBL/GenBank/DDBJ databases">
        <authorList>
            <person name="Lara A.C."/>
            <person name="Chronakova A."/>
        </authorList>
    </citation>
    <scope>NUCLEOTIDE SEQUENCE [LARGE SCALE GENOMIC DNA]</scope>
    <source>
        <strain evidence="4 5">BCCO 10_0798</strain>
    </source>
</reference>
<evidence type="ECO:0000256" key="2">
    <source>
        <dbReference type="ARBA" id="ARBA00023315"/>
    </source>
</evidence>
<name>A0ABU4U0N4_9PSEU</name>
<evidence type="ECO:0000313" key="5">
    <source>
        <dbReference type="Proteomes" id="UP001271792"/>
    </source>
</evidence>
<dbReference type="PROSITE" id="PS51186">
    <property type="entry name" value="GNAT"/>
    <property type="match status" value="1"/>
</dbReference>
<gene>
    <name evidence="4" type="ORF">SK571_31765</name>
</gene>
<reference evidence="4 5" key="1">
    <citation type="submission" date="2023-11" db="EMBL/GenBank/DDBJ databases">
        <title>Lentzea sokolovensis, sp. nov., Lentzea kristufkii, sp. nov., and Lentzea miocenensis, sp. nov., rare actinobacteria from Sokolov Coal Basin, Miocene lacustrine sediment, Czech Republic.</title>
        <authorList>
            <person name="Lara A."/>
            <person name="Kotroba L."/>
            <person name="Nouioui I."/>
            <person name="Neumann-Schaal M."/>
            <person name="Mast Y."/>
            <person name="Chronakova A."/>
        </authorList>
    </citation>
    <scope>NUCLEOTIDE SEQUENCE [LARGE SCALE GENOMIC DNA]</scope>
    <source>
        <strain evidence="4 5">BCCO 10_0798</strain>
    </source>
</reference>
<dbReference type="InterPro" id="IPR000182">
    <property type="entry name" value="GNAT_dom"/>
</dbReference>
<feature type="domain" description="N-acetyltransferase" evidence="3">
    <location>
        <begin position="7"/>
        <end position="159"/>
    </location>
</feature>
<keyword evidence="2 4" id="KW-0012">Acyltransferase</keyword>
<evidence type="ECO:0000256" key="1">
    <source>
        <dbReference type="ARBA" id="ARBA00022679"/>
    </source>
</evidence>
<dbReference type="EC" id="2.3.1.-" evidence="4"/>
<proteinExistence type="predicted"/>
<dbReference type="EMBL" id="JAXAVV010000018">
    <property type="protein sequence ID" value="MDX8053970.1"/>
    <property type="molecule type" value="Genomic_DNA"/>
</dbReference>
<keyword evidence="5" id="KW-1185">Reference proteome</keyword>
<sequence length="182" mass="19572">MTTSVATTIRDATAADLEAARAIYNHAVLHTDATLDTDEKTPDQMSAWLAAHSGRNAAVVAERDGEVIGYGTLSPFATRGGYFPSTEISIYIAPGAQGMGVGSALTGHLVDFAREEGYSTIISFNTDTNIASIRMIERYGFVRTGVIQHIGVKLGKLVNLAVFQLIFTENLPRYQDEQDATA</sequence>
<accession>A0ABU4U0N4</accession>
<dbReference type="SUPFAM" id="SSF55729">
    <property type="entry name" value="Acyl-CoA N-acyltransferases (Nat)"/>
    <property type="match status" value="1"/>
</dbReference>
<evidence type="ECO:0000313" key="4">
    <source>
        <dbReference type="EMBL" id="MDX8053970.1"/>
    </source>
</evidence>
<dbReference type="Pfam" id="PF00583">
    <property type="entry name" value="Acetyltransf_1"/>
    <property type="match status" value="1"/>
</dbReference>
<comment type="caution">
    <text evidence="4">The sequence shown here is derived from an EMBL/GenBank/DDBJ whole genome shotgun (WGS) entry which is preliminary data.</text>
</comment>
<dbReference type="CDD" id="cd04301">
    <property type="entry name" value="NAT_SF"/>
    <property type="match status" value="1"/>
</dbReference>
<dbReference type="PANTHER" id="PTHR43072">
    <property type="entry name" value="N-ACETYLTRANSFERASE"/>
    <property type="match status" value="1"/>
</dbReference>
<dbReference type="InterPro" id="IPR016181">
    <property type="entry name" value="Acyl_CoA_acyltransferase"/>
</dbReference>
<evidence type="ECO:0000259" key="3">
    <source>
        <dbReference type="PROSITE" id="PS51186"/>
    </source>
</evidence>
<dbReference type="GO" id="GO:0016746">
    <property type="term" value="F:acyltransferase activity"/>
    <property type="evidence" value="ECO:0007669"/>
    <property type="project" value="UniProtKB-KW"/>
</dbReference>
<dbReference type="Gene3D" id="3.40.630.30">
    <property type="match status" value="1"/>
</dbReference>